<proteinExistence type="predicted"/>
<name>A0A086MUS6_9ACTN</name>
<keyword evidence="2" id="KW-1185">Reference proteome</keyword>
<dbReference type="InterPro" id="IPR046267">
    <property type="entry name" value="DUF6300"/>
</dbReference>
<evidence type="ECO:0000313" key="1">
    <source>
        <dbReference type="EMBL" id="KFG72644.1"/>
    </source>
</evidence>
<comment type="caution">
    <text evidence="1">The sequence shown here is derived from an EMBL/GenBank/DDBJ whole genome shotgun (WGS) entry which is preliminary data.</text>
</comment>
<protein>
    <submittedName>
        <fullName evidence="1">Uncharacterized protein</fullName>
    </submittedName>
</protein>
<dbReference type="RefSeq" id="WP_043377743.1">
    <property type="nucleotide sequence ID" value="NZ_KN039947.1"/>
</dbReference>
<dbReference type="Pfam" id="PF19817">
    <property type="entry name" value="DUF6300"/>
    <property type="match status" value="1"/>
</dbReference>
<sequence length="117" mass="12527">MTDGDEIAVRVEEVPPCARCGGAALLRVRFGHSWTNISGHSVEGFREADLCPACDSGDGSADDLLALLTVAEETPVLSVADFGGHVVAWVEAVRQRGVDISRLRSEEHAHRLHGELP</sequence>
<dbReference type="Proteomes" id="UP000029095">
    <property type="component" value="Unassembled WGS sequence"/>
</dbReference>
<dbReference type="AlphaFoldDB" id="A0A086MUS6"/>
<dbReference type="HOGENOM" id="CLU_168333_0_0_11"/>
<accession>A0A086MUS6</accession>
<organism evidence="1 2">
    <name type="scientific">Streptomyces mutabilis</name>
    <dbReference type="NCBI Taxonomy" id="67332"/>
    <lineage>
        <taxon>Bacteria</taxon>
        <taxon>Bacillati</taxon>
        <taxon>Actinomycetota</taxon>
        <taxon>Actinomycetes</taxon>
        <taxon>Kitasatosporales</taxon>
        <taxon>Streptomycetaceae</taxon>
        <taxon>Streptomyces</taxon>
    </lineage>
</organism>
<gene>
    <name evidence="1" type="ORF">FM21_17260</name>
</gene>
<dbReference type="EMBL" id="JNFQ01000002">
    <property type="protein sequence ID" value="KFG72644.1"/>
    <property type="molecule type" value="Genomic_DNA"/>
</dbReference>
<evidence type="ECO:0000313" key="2">
    <source>
        <dbReference type="Proteomes" id="UP000029095"/>
    </source>
</evidence>
<reference evidence="1 2" key="1">
    <citation type="submission" date="2014-05" db="EMBL/GenBank/DDBJ databases">
        <title>Complete genome sequence of the Streptomyces mutabilis TRM45540.</title>
        <authorList>
            <person name="Luo X."/>
            <person name="Zhang L."/>
        </authorList>
    </citation>
    <scope>NUCLEOTIDE SEQUENCE [LARGE SCALE GENOMIC DNA]</scope>
    <source>
        <strain evidence="1 2">TRM45540</strain>
    </source>
</reference>